<sequence>MALLMHTVLALNALSFPQPQPVHTRSKSVAIHRPERTLAPALVPTLPVVRKTAAGGQLRGGELTLAAAAEIPEPPSESGMLDALLRISVFASVLCALDCTILPALLGVQAALGPTFGLGGCNGCNEWLQDVSHACALWFVAPVGGGALLLNFLQHRKPLLAAWGGGGLLLIVLVNVHVQLPGIPVHILHSYHSPVNLLGCGLLLSSQWASHRVLRQMGKACAHGNGCCKC</sequence>
<feature type="chain" id="PRO_5031076928" description="MerC domain-containing protein" evidence="2">
    <location>
        <begin position="25"/>
        <end position="230"/>
    </location>
</feature>
<proteinExistence type="predicted"/>
<evidence type="ECO:0008006" key="4">
    <source>
        <dbReference type="Google" id="ProtNLM"/>
    </source>
</evidence>
<keyword evidence="1" id="KW-0472">Membrane</keyword>
<evidence type="ECO:0000256" key="1">
    <source>
        <dbReference type="SAM" id="Phobius"/>
    </source>
</evidence>
<keyword evidence="1" id="KW-1133">Transmembrane helix</keyword>
<protein>
    <recommendedName>
        <fullName evidence="4">MerC domain-containing protein</fullName>
    </recommendedName>
</protein>
<feature type="signal peptide" evidence="2">
    <location>
        <begin position="1"/>
        <end position="24"/>
    </location>
</feature>
<evidence type="ECO:0000256" key="2">
    <source>
        <dbReference type="SAM" id="SignalP"/>
    </source>
</evidence>
<gene>
    <name evidence="3" type="ORF">CPEL01642_LOCUS19007</name>
</gene>
<keyword evidence="2" id="KW-0732">Signal</keyword>
<name>A0A7S0Q838_9EUKA</name>
<dbReference type="GO" id="GO:0016020">
    <property type="term" value="C:membrane"/>
    <property type="evidence" value="ECO:0007669"/>
    <property type="project" value="InterPro"/>
</dbReference>
<dbReference type="AlphaFoldDB" id="A0A7S0Q838"/>
<feature type="transmembrane region" description="Helical" evidence="1">
    <location>
        <begin position="136"/>
        <end position="153"/>
    </location>
</feature>
<keyword evidence="1" id="KW-0812">Transmembrane</keyword>
<dbReference type="GO" id="GO:0015097">
    <property type="term" value="F:mercury ion transmembrane transporter activity"/>
    <property type="evidence" value="ECO:0007669"/>
    <property type="project" value="InterPro"/>
</dbReference>
<feature type="transmembrane region" description="Helical" evidence="1">
    <location>
        <begin position="160"/>
        <end position="178"/>
    </location>
</feature>
<dbReference type="Pfam" id="PF03203">
    <property type="entry name" value="MerC"/>
    <property type="match status" value="1"/>
</dbReference>
<dbReference type="InterPro" id="IPR004891">
    <property type="entry name" value="Mercury-R_MerC"/>
</dbReference>
<accession>A0A7S0Q838</accession>
<evidence type="ECO:0000313" key="3">
    <source>
        <dbReference type="EMBL" id="CAD8615626.1"/>
    </source>
</evidence>
<dbReference type="EMBL" id="HBEY01039777">
    <property type="protein sequence ID" value="CAD8615626.1"/>
    <property type="molecule type" value="Transcribed_RNA"/>
</dbReference>
<organism evidence="3">
    <name type="scientific">Coccolithus braarudii</name>
    <dbReference type="NCBI Taxonomy" id="221442"/>
    <lineage>
        <taxon>Eukaryota</taxon>
        <taxon>Haptista</taxon>
        <taxon>Haptophyta</taxon>
        <taxon>Prymnesiophyceae</taxon>
        <taxon>Coccolithales</taxon>
        <taxon>Coccolithaceae</taxon>
        <taxon>Coccolithus</taxon>
    </lineage>
</organism>
<reference evidence="3" key="1">
    <citation type="submission" date="2021-01" db="EMBL/GenBank/DDBJ databases">
        <authorList>
            <person name="Corre E."/>
            <person name="Pelletier E."/>
            <person name="Niang G."/>
            <person name="Scheremetjew M."/>
            <person name="Finn R."/>
            <person name="Kale V."/>
            <person name="Holt S."/>
            <person name="Cochrane G."/>
            <person name="Meng A."/>
            <person name="Brown T."/>
            <person name="Cohen L."/>
        </authorList>
    </citation>
    <scope>NUCLEOTIDE SEQUENCE</scope>
    <source>
        <strain evidence="3">PLY182g</strain>
    </source>
</reference>